<dbReference type="PANTHER" id="PTHR30486:SF6">
    <property type="entry name" value="TYPE IV PILUS RETRACTATION ATPASE PILT"/>
    <property type="match status" value="1"/>
</dbReference>
<feature type="domain" description="AAA+ ATPase" evidence="2">
    <location>
        <begin position="122"/>
        <end position="339"/>
    </location>
</feature>
<sequence length="348" mass="38785">MDIKQYFNIAIAKGAADLHLVGGSVPALRINEDLIQIDGDEPLDGGVLKQAIYGILSKEQIVNFEKYKDIDFSYQIDGSRFRVNIHMQEKKIGLTARLVPGDVPTPEFLRFSEALYNFTHLRDGFILVVGPSGSGKSSTLAAMINIINRERKAHIITIEDPIEFLFKEKQSIIEQRELGLDTYTFAGALRSALRQDPNVIMVGEMRDIETVSAAITAAETGHLILSTLHTSTASETIQRIVDFYPAEKQNQILNQLASNLRAVIAQELLPCKDGGRVVAREILINNTATANLIRRNQIEQIESVIQTSRKEGMITMNDAIDILVTEGMIDPKIADNRKRDISTRSAYY</sequence>
<accession>A0A2H0V7Q8</accession>
<dbReference type="InterPro" id="IPR003593">
    <property type="entry name" value="AAA+_ATPase"/>
</dbReference>
<protein>
    <submittedName>
        <fullName evidence="3">Type IV pili twitching motility protein PilT</fullName>
    </submittedName>
</protein>
<dbReference type="InterPro" id="IPR050921">
    <property type="entry name" value="T4SS_GSP_E_ATPase"/>
</dbReference>
<gene>
    <name evidence="3" type="ORF">COT95_00535</name>
</gene>
<dbReference type="PANTHER" id="PTHR30486">
    <property type="entry name" value="TWITCHING MOTILITY PROTEIN PILT"/>
    <property type="match status" value="1"/>
</dbReference>
<dbReference type="InterPro" id="IPR001482">
    <property type="entry name" value="T2SS/T4SS_dom"/>
</dbReference>
<dbReference type="NCBIfam" id="TIGR01420">
    <property type="entry name" value="pilT_fam"/>
    <property type="match status" value="1"/>
</dbReference>
<evidence type="ECO:0000313" key="3">
    <source>
        <dbReference type="EMBL" id="PIR95098.1"/>
    </source>
</evidence>
<dbReference type="Pfam" id="PF00437">
    <property type="entry name" value="T2SSE"/>
    <property type="match status" value="1"/>
</dbReference>
<evidence type="ECO:0000259" key="2">
    <source>
        <dbReference type="SMART" id="SM00382"/>
    </source>
</evidence>
<name>A0A2H0V7Q8_9BACT</name>
<dbReference type="AlphaFoldDB" id="A0A2H0V7Q8"/>
<comment type="caution">
    <text evidence="3">The sequence shown here is derived from an EMBL/GenBank/DDBJ whole genome shotgun (WGS) entry which is preliminary data.</text>
</comment>
<dbReference type="InterPro" id="IPR027417">
    <property type="entry name" value="P-loop_NTPase"/>
</dbReference>
<dbReference type="SMART" id="SM00382">
    <property type="entry name" value="AAA"/>
    <property type="match status" value="1"/>
</dbReference>
<dbReference type="Gene3D" id="3.30.450.90">
    <property type="match status" value="1"/>
</dbReference>
<dbReference type="SUPFAM" id="SSF52540">
    <property type="entry name" value="P-loop containing nucleoside triphosphate hydrolases"/>
    <property type="match status" value="1"/>
</dbReference>
<dbReference type="EMBL" id="PFAN01000033">
    <property type="protein sequence ID" value="PIR95098.1"/>
    <property type="molecule type" value="Genomic_DNA"/>
</dbReference>
<comment type="similarity">
    <text evidence="1">Belongs to the GSP E family.</text>
</comment>
<dbReference type="Proteomes" id="UP000228614">
    <property type="component" value="Unassembled WGS sequence"/>
</dbReference>
<dbReference type="CDD" id="cd01131">
    <property type="entry name" value="PilT"/>
    <property type="match status" value="1"/>
</dbReference>
<evidence type="ECO:0000313" key="4">
    <source>
        <dbReference type="Proteomes" id="UP000228614"/>
    </source>
</evidence>
<reference evidence="4" key="1">
    <citation type="submission" date="2017-09" db="EMBL/GenBank/DDBJ databases">
        <title>Depth-based differentiation of microbial function through sediment-hosted aquifers and enrichment of novel symbionts in the deep terrestrial subsurface.</title>
        <authorList>
            <person name="Probst A.J."/>
            <person name="Ladd B."/>
            <person name="Jarett J.K."/>
            <person name="Geller-Mcgrath D.E."/>
            <person name="Sieber C.M.K."/>
            <person name="Emerson J.B."/>
            <person name="Anantharaman K."/>
            <person name="Thomas B.C."/>
            <person name="Malmstrom R."/>
            <person name="Stieglmeier M."/>
            <person name="Klingl A."/>
            <person name="Woyke T."/>
            <person name="Ryan C.M."/>
            <person name="Banfield J.F."/>
        </authorList>
    </citation>
    <scope>NUCLEOTIDE SEQUENCE [LARGE SCALE GENOMIC DNA]</scope>
</reference>
<dbReference type="GO" id="GO:0016887">
    <property type="term" value="F:ATP hydrolysis activity"/>
    <property type="evidence" value="ECO:0007669"/>
    <property type="project" value="InterPro"/>
</dbReference>
<dbReference type="Gene3D" id="3.40.50.300">
    <property type="entry name" value="P-loop containing nucleotide triphosphate hydrolases"/>
    <property type="match status" value="1"/>
</dbReference>
<dbReference type="InterPro" id="IPR006321">
    <property type="entry name" value="PilT/PilU"/>
</dbReference>
<proteinExistence type="inferred from homology"/>
<organism evidence="3 4">
    <name type="scientific">Candidatus Falkowbacteria bacterium CG10_big_fil_rev_8_21_14_0_10_37_6</name>
    <dbReference type="NCBI Taxonomy" id="1974563"/>
    <lineage>
        <taxon>Bacteria</taxon>
        <taxon>Candidatus Falkowiibacteriota</taxon>
    </lineage>
</organism>
<evidence type="ECO:0000256" key="1">
    <source>
        <dbReference type="ARBA" id="ARBA00006611"/>
    </source>
</evidence>
<dbReference type="GO" id="GO:0005524">
    <property type="term" value="F:ATP binding"/>
    <property type="evidence" value="ECO:0007669"/>
    <property type="project" value="InterPro"/>
</dbReference>